<dbReference type="GO" id="GO:0005021">
    <property type="term" value="F:vascular endothelial growth factor receptor activity"/>
    <property type="evidence" value="ECO:0007669"/>
    <property type="project" value="InterPro"/>
</dbReference>
<evidence type="ECO:0000256" key="3">
    <source>
        <dbReference type="ARBA" id="ARBA00004477"/>
    </source>
</evidence>
<dbReference type="InterPro" id="IPR041348">
    <property type="entry name" value="VEGFR-2_TMD"/>
</dbReference>
<keyword evidence="17 52" id="KW-0479">Metal-binding</keyword>
<dbReference type="GO" id="GO:0046872">
    <property type="term" value="F:metal ion binding"/>
    <property type="evidence" value="ECO:0007669"/>
    <property type="project" value="UniProtKB-KW"/>
</dbReference>
<feature type="transmembrane region" description="Helical" evidence="56">
    <location>
        <begin position="2536"/>
        <end position="2561"/>
    </location>
</feature>
<dbReference type="GO" id="GO:0038093">
    <property type="term" value="P:Fc receptor signaling pathway"/>
    <property type="evidence" value="ECO:0007669"/>
    <property type="project" value="InterPro"/>
</dbReference>
<feature type="active site" description="Proton acceptor" evidence="50">
    <location>
        <position position="780"/>
    </location>
</feature>
<keyword evidence="28 56" id="KW-1133">Transmembrane helix</keyword>
<keyword evidence="29" id="KW-0560">Oxidoreductase</keyword>
<keyword evidence="61" id="KW-1185">Reference proteome</keyword>
<gene>
    <name evidence="60" type="ORF">PECUL_23A025471</name>
</gene>
<evidence type="ECO:0000256" key="41">
    <source>
        <dbReference type="ARBA" id="ARBA00032530"/>
    </source>
</evidence>
<dbReference type="PROSITE" id="PS50835">
    <property type="entry name" value="IG_LIKE"/>
    <property type="match status" value="8"/>
</dbReference>
<dbReference type="Gene3D" id="2.60.40.10">
    <property type="entry name" value="Immunoglobulins"/>
    <property type="match status" value="12"/>
</dbReference>
<dbReference type="EC" id="1.3.1.22" evidence="7"/>
<dbReference type="GO" id="GO:0030335">
    <property type="term" value="P:positive regulation of cell migration"/>
    <property type="evidence" value="ECO:0007669"/>
    <property type="project" value="TreeGrafter"/>
</dbReference>
<evidence type="ECO:0000256" key="2">
    <source>
        <dbReference type="ARBA" id="ARBA00004251"/>
    </source>
</evidence>
<dbReference type="PRINTS" id="PR01832">
    <property type="entry name" value="VEGFRECEPTOR"/>
</dbReference>
<dbReference type="Pfam" id="PF07714">
    <property type="entry name" value="PK_Tyr_Ser-Thr"/>
    <property type="match status" value="2"/>
</dbReference>
<dbReference type="FunFam" id="2.60.40.10:FF:000143">
    <property type="entry name" value="Vascular endothelial growth factor receptor 3"/>
    <property type="match status" value="1"/>
</dbReference>
<evidence type="ECO:0000256" key="4">
    <source>
        <dbReference type="ARBA" id="ARBA00004496"/>
    </source>
</evidence>
<dbReference type="InterPro" id="IPR013098">
    <property type="entry name" value="Ig_I-set"/>
</dbReference>
<dbReference type="GO" id="GO:0001525">
    <property type="term" value="P:angiogenesis"/>
    <property type="evidence" value="ECO:0007669"/>
    <property type="project" value="UniProtKB-KW"/>
</dbReference>
<keyword evidence="23" id="KW-0256">Endoplasmic reticulum</keyword>
<dbReference type="InterPro" id="IPR027263">
    <property type="entry name" value="SCGF_receptor"/>
</dbReference>
<dbReference type="InterPro" id="IPR050122">
    <property type="entry name" value="RTK"/>
</dbReference>
<dbReference type="SUPFAM" id="SSF56112">
    <property type="entry name" value="Protein kinase-like (PK-like)"/>
    <property type="match status" value="2"/>
</dbReference>
<dbReference type="GO" id="GO:0019838">
    <property type="term" value="F:growth factor binding"/>
    <property type="evidence" value="ECO:0007669"/>
    <property type="project" value="InterPro"/>
</dbReference>
<keyword evidence="37 54" id="KW-0393">Immunoglobulin domain</keyword>
<keyword evidence="27" id="KW-0521">NADP</keyword>
<comment type="function">
    <text evidence="42">Plays a key role in early steps of protein N-linked glycosylation by being involved in the conversion of polyprenol into dolichol. Acts as a polyprenal reductase that mediates the reduction of polyprenal into dolichal in a NADP-dependent mechanism. Dolichols are required for the synthesis of dolichol-linked monosaccharides and the oligosaccharide precursor used for N-glycosylation. Also able to convert testosterone (T) into 5-alpha-dihydrotestosterone (DHT).</text>
</comment>
<dbReference type="Pfam" id="PF02544">
    <property type="entry name" value="Steroid_dh"/>
    <property type="match status" value="1"/>
</dbReference>
<comment type="catalytic activity">
    <reaction evidence="48">
        <text>a di-trans,poly-cis-dolichal + NADP(+) = a di-trans,poly-cis-polyprenal + NADPH + H(+)</text>
        <dbReference type="Rhea" id="RHEA:80727"/>
        <dbReference type="Rhea" id="RHEA-COMP:19536"/>
        <dbReference type="Rhea" id="RHEA-COMP:19537"/>
        <dbReference type="ChEBI" id="CHEBI:15378"/>
        <dbReference type="ChEBI" id="CHEBI:57783"/>
        <dbReference type="ChEBI" id="CHEBI:58349"/>
        <dbReference type="ChEBI" id="CHEBI:231623"/>
        <dbReference type="ChEBI" id="CHEBI:231637"/>
        <dbReference type="EC" id="1.3.1.94"/>
    </reaction>
    <physiologicalReaction direction="right-to-left" evidence="48">
        <dbReference type="Rhea" id="RHEA:80729"/>
    </physiologicalReaction>
</comment>
<dbReference type="Proteomes" id="UP001295444">
    <property type="component" value="Chromosome 06"/>
</dbReference>
<dbReference type="PIRSF" id="PIRSF500951">
    <property type="entry name" value="SCGF_recepter"/>
    <property type="match status" value="1"/>
</dbReference>
<feature type="binding site" evidence="52">
    <location>
        <position position="798"/>
    </location>
    <ligand>
        <name>Mg(2+)</name>
        <dbReference type="ChEBI" id="CHEBI:18420"/>
    </ligand>
</feature>
<dbReference type="FunFam" id="1.20.120.1630:FF:000021">
    <property type="entry name" value="Polyprenol reductase 1"/>
    <property type="match status" value="1"/>
</dbReference>
<dbReference type="InterPro" id="IPR001824">
    <property type="entry name" value="Tyr_kinase_rcpt_3_CS"/>
</dbReference>
<dbReference type="GO" id="GO:0005886">
    <property type="term" value="C:plasma membrane"/>
    <property type="evidence" value="ECO:0007669"/>
    <property type="project" value="UniProtKB-SubCell"/>
</dbReference>
<evidence type="ECO:0000256" key="11">
    <source>
        <dbReference type="ARBA" id="ARBA00022475"/>
    </source>
</evidence>
<dbReference type="EMBL" id="OW240917">
    <property type="protein sequence ID" value="CAH2300213.1"/>
    <property type="molecule type" value="Genomic_DNA"/>
</dbReference>
<comment type="catalytic activity">
    <reaction evidence="46">
        <text>a 3-oxo-5alpha-steroid + NADP(+) = a 3-oxo-Delta(4)-steroid + NADPH + H(+)</text>
        <dbReference type="Rhea" id="RHEA:54384"/>
        <dbReference type="ChEBI" id="CHEBI:13601"/>
        <dbReference type="ChEBI" id="CHEBI:15378"/>
        <dbReference type="ChEBI" id="CHEBI:47909"/>
        <dbReference type="ChEBI" id="CHEBI:57783"/>
        <dbReference type="ChEBI" id="CHEBI:58349"/>
        <dbReference type="EC" id="1.3.1.22"/>
    </reaction>
    <physiologicalReaction direction="right-to-left" evidence="46">
        <dbReference type="Rhea" id="RHEA:54386"/>
    </physiologicalReaction>
</comment>
<feature type="binding site" evidence="51">
    <location>
        <begin position="588"/>
        <end position="595"/>
    </location>
    <ligand>
        <name>ATP</name>
        <dbReference type="ChEBI" id="CHEBI:30616"/>
    </ligand>
</feature>
<dbReference type="InterPro" id="IPR007110">
    <property type="entry name" value="Ig-like_dom"/>
</dbReference>
<evidence type="ECO:0000256" key="34">
    <source>
        <dbReference type="ARBA" id="ARBA00023170"/>
    </source>
</evidence>
<dbReference type="GO" id="GO:0047751">
    <property type="term" value="F:3-oxo-5-alpha-steroid 4-dehydrogenase (NADP+) activity"/>
    <property type="evidence" value="ECO:0007669"/>
    <property type="project" value="UniProtKB-EC"/>
</dbReference>
<keyword evidence="14" id="KW-0037">Angiogenesis</keyword>
<dbReference type="InterPro" id="IPR036179">
    <property type="entry name" value="Ig-like_dom_sf"/>
</dbReference>
<dbReference type="Pfam" id="PF25305">
    <property type="entry name" value="Ig_PDGFR_d4"/>
    <property type="match status" value="1"/>
</dbReference>
<feature type="binding site" evidence="51">
    <location>
        <position position="784"/>
    </location>
    <ligand>
        <name>ATP</name>
        <dbReference type="ChEBI" id="CHEBI:30616"/>
    </ligand>
</feature>
<reference evidence="60" key="1">
    <citation type="submission" date="2022-03" db="EMBL/GenBank/DDBJ databases">
        <authorList>
            <person name="Alioto T."/>
            <person name="Alioto T."/>
            <person name="Gomez Garrido J."/>
        </authorList>
    </citation>
    <scope>NUCLEOTIDE SEQUENCE</scope>
</reference>
<keyword evidence="30" id="KW-0443">Lipid metabolism</keyword>
<evidence type="ECO:0000256" key="8">
    <source>
        <dbReference type="ARBA" id="ARBA00012522"/>
    </source>
</evidence>
<evidence type="ECO:0000256" key="30">
    <source>
        <dbReference type="ARBA" id="ARBA00023098"/>
    </source>
</evidence>
<dbReference type="CDD" id="cd05104">
    <property type="entry name" value="PTKc_Kit"/>
    <property type="match status" value="1"/>
</dbReference>
<evidence type="ECO:0000256" key="18">
    <source>
        <dbReference type="ARBA" id="ARBA00022729"/>
    </source>
</evidence>
<feature type="region of interest" description="Disordered" evidence="55">
    <location>
        <begin position="1929"/>
        <end position="1949"/>
    </location>
</feature>
<evidence type="ECO:0000256" key="26">
    <source>
        <dbReference type="ARBA" id="ARBA00022843"/>
    </source>
</evidence>
<sequence>MDWGFLSLLLLLSYHTDKGDAVPSVSNFEDPKTILAGQRIQFICKDTEAVSWSYLRPGYGKKPKQLRTSPFHGSKTDLLYTIERAERKHTGRYICTNTLTEESVSFYLFVKDSTSPFYDDLKFLDGQEGSDVTGICPRSDPDALDFALQTCDKSPMPKDFIYVVDFENGITIKTVQTNFKGCYECTASQNGIVKTSKFTLHVKPVHKTLPTISLTKSRQLVKTGEPFQVTCAVKDVFSTVEVRWVNHQNMVVSENSQYLAPTVFGRNVTLKSNAVQFNESGTFICQAKNSIGSVNVTFTLDVIDVGFINLTITDNTTIDVNAGESLVLRVFIDAYPRPYEELWTFMNETILNTSDHFVDTREEGDNRYISELHLIRLKGNEKGDYTFYISNADSNSSVTFSVFVKTRPEILTAERISDDMLQCVAAGFPTPTIDWFFCSGSEQRCQNASSISPVDLKISQENSSLGRIVVESTINVSSIKKNGTVQCIASNEVQRTSSVFSLAIKENISSHTLFTPLLIGFIVAAALMCVLVAILMYKYIQKPKYEIQWKVVEEINGNNYVYIDPTQLPYDNKWEFPRDRLCFGKILGAGAFGKVVEATAYGLLKADTTLTVAVKMLKPSAHSTEREALMSELKVLSYLGHHKNIVNLLGACTIGGPTLVITEYCCYGDLLNFLRRKRDSFICPKFEEHSDTALYKNLLNSRDHICDGMSEYMDMKPGVSYVVPAKTGKRRSGSYVDQDVTIAMPEEDDLALDTEDLISFSFQVAQGMNFLASKNCIHRDLAARNILLTNGRITKICDFGLARDIKNDSNYVVKGNARLPVKWMAPESIFHCVYTFESDVWSYGILLWEIFSLGSSPYPRIPVDSKFYKMIKDGYRMLSPECAPAELYEIMKGCWNSDPLKRPTFKQIVQKIEQQLSDGKGHTLLNTSPLISNQIPLDHSVRINSIGSTTSSTQPLLPQDFNKEHSQRLIHVTHIMVSGLGALKLSPALAVKTSGFSADVPSLSTETDNLVIAVNDTLNVTCRGEQPLVWLWPTNLSIADERVSVSQCKESVYCQTLTLSNVATNDTGIYKCFYEDSNATSSVHVYVLDKRSPFLSSDQLTALYITENKMATIPCLASRPDLNVTLHAKYSDAVFHPDGDSMYWDYRKGFTILSELIKSASLVFCETKLNGEVYISPDYLVLVIGFKIDSVTMSPHPVVKLAVGETLLLTCTARTPLNTRVNFKWGYPATVEDVQERNGKRKEVQGRLEHPGHLVINYVTMKDEGVYNCTVYTGSTVQETISTRVIVYENPFVHIDDKMPPVVVTKVGRHVRVPVQFKSYPAPEIKWFKNGNSVHPKYVAKGGHLLSIADVSEKDAGNYTVVLTNPDTRQHKSHTFRLDVHVPPHIGEKSVSAPVEPYKFGKPYVLTCTASGIPAPVSIQWVWQLEEECSFSFEKSDSGSSQYTCAEWRDISDKNGGNVIVANETHTDVIEGKVKTVSKLVIKAANIPAVYKCSARNEAGEDHRVISFHVTRGLDTTRLPQGHLVQQDNVTLRCFADKLTYENLTWYKLSPKTAEKHIRYWPMPLCRNLNALLKITGTVISTNGENATAELIIPNISFKDQGNYVCVAQDKKTQKIYCSIMPIIVQALKAPGINPQLENQTMNVSQTVEVKCQASGIPEPQITWFKNGDSLVGDSGIILKDKNSTLTIQRVRKQDEGFYACRACNLLGCDKAEMYFTVNDTEEKTNLELIILVGTGVIALFFWLLLVIILRTVKRPSEEELKSNYLSIIMDPSEVPLDEQCERLLYDASKWEFPRDRLKLGKPLGRGAFGQVLEADAFGIDTSGSCKTVAVKMLKEGATNSEYKALMSELKILSHIGHHLNVVNLLGACTKPGGPLMVIVEYCRFGNLSAYLRSKRKEFLPYKTRPTRCRSIKQHYVELPGDLKRRLDSIGSSQSSASSGFVEEKSLSDVEEEEVEDACKNTLSLEDLISYSFQVARGMEYMASRKCIHRDLAARNILLADNNVVKICDFGLARDIYKDPDYVRKGDARLPLKWMAPETIFDRVYTTQSDVWSFGVLLWEIFSLGASPYPGVQIDEVFCRRLKEGTRMRAPDYATAEIYQTMLDCWHGNPLERPNFSELVEHLGNVLQVSVQQNFPERQHGKDYIPITDSLNIEEDSGLSMPTSPVSCKEEEEISNAKFHHDSAVGIRLQQNVKRKSRPVSVKTFEDVPVEPAAKSIHDTDSGMVLASEELKILGNDQAQFFSKSKESVTSGSSNQTSDYQSGYQSGYSDDTEIVSDSNEKTQLLRRDLSPDTCYLEGVSPAGYQLLGRLSLHRMGSRTLLCNVFQDAIRYGKTKTGLQRPAWLHWLDIPKRWFYHFYIVSIFWNGVLLWLLVRTWLLGFETPEWIKSVHYFIREDSQQTSGEELSTMLALSLIWLHSVQRLVECLFVSVFSSGVIHLAQYCFGLVYYLLVGITILSYSRLDTKAFSVEDLLMQGHLGHAIGLMLYIWASIHQTRCHVILAKLRKNKSGKVINMNHVIPHGDWFENVSCPHYFAELLIYVSISIVFGLGNTMWWLVVLYVLCCQALTAALCHEFYHEKFKSYPAHRKAFIPFLF</sequence>
<keyword evidence="20 51" id="KW-0547">Nucleotide-binding</keyword>
<feature type="domain" description="Ig-like" evidence="59">
    <location>
        <begin position="1001"/>
        <end position="1084"/>
    </location>
</feature>
<evidence type="ECO:0000256" key="35">
    <source>
        <dbReference type="ARBA" id="ARBA00023180"/>
    </source>
</evidence>
<comment type="subcellular location">
    <subcellularLocation>
        <location evidence="2">Cell membrane</location>
        <topology evidence="2">Single-pass type I membrane protein</topology>
    </subcellularLocation>
    <subcellularLocation>
        <location evidence="4">Cytoplasm</location>
    </subcellularLocation>
    <subcellularLocation>
        <location evidence="3">Endoplasmic reticulum membrane</location>
        <topology evidence="3">Multi-pass membrane protein</topology>
    </subcellularLocation>
    <subcellularLocation>
        <location evidence="54">Membrane</location>
        <topology evidence="54">Single-pass type I membrane protein</topology>
    </subcellularLocation>
    <subcellularLocation>
        <location evidence="1">Nucleus</location>
    </subcellularLocation>
</comment>
<evidence type="ECO:0000256" key="56">
    <source>
        <dbReference type="SAM" id="Phobius"/>
    </source>
</evidence>
<dbReference type="PROSITE" id="PS00240">
    <property type="entry name" value="RECEPTOR_TYR_KIN_III"/>
    <property type="match status" value="2"/>
</dbReference>
<keyword evidence="33" id="KW-1015">Disulfide bond</keyword>
<dbReference type="InterPro" id="IPR000719">
    <property type="entry name" value="Prot_kinase_dom"/>
</dbReference>
<evidence type="ECO:0000259" key="59">
    <source>
        <dbReference type="PROSITE" id="PS50835"/>
    </source>
</evidence>
<dbReference type="GO" id="GO:0048010">
    <property type="term" value="P:vascular endothelial growth factor receptor signaling pathway"/>
    <property type="evidence" value="ECO:0007669"/>
    <property type="project" value="InterPro"/>
</dbReference>
<keyword evidence="32" id="KW-0829">Tyrosine-protein kinase</keyword>
<dbReference type="InterPro" id="IPR001104">
    <property type="entry name" value="3-oxo-5_a-steroid_4-DH_C"/>
</dbReference>
<dbReference type="FunFam" id="1.10.510.10:FF:000177">
    <property type="entry name" value="Mast/stem cell growth factor receptor"/>
    <property type="match status" value="1"/>
</dbReference>
<feature type="domain" description="Ig-like" evidence="59">
    <location>
        <begin position="408"/>
        <end position="498"/>
    </location>
</feature>
<proteinExistence type="inferred from homology"/>
<evidence type="ECO:0000256" key="54">
    <source>
        <dbReference type="RuleBase" id="RU000311"/>
    </source>
</evidence>
<dbReference type="SUPFAM" id="SSF48726">
    <property type="entry name" value="Immunoglobulin"/>
    <property type="match status" value="11"/>
</dbReference>
<dbReference type="Pfam" id="PF17988">
    <property type="entry name" value="VEGFR-2_TMD"/>
    <property type="match status" value="1"/>
</dbReference>
<evidence type="ECO:0000256" key="52">
    <source>
        <dbReference type="PIRSR" id="PIRSR000615-3"/>
    </source>
</evidence>
<name>A0AAD1SEW2_PELCU</name>
<evidence type="ECO:0000256" key="40">
    <source>
        <dbReference type="ARBA" id="ARBA00032147"/>
    </source>
</evidence>
<dbReference type="GO" id="GO:0038109">
    <property type="term" value="P:Kit signaling pathway"/>
    <property type="evidence" value="ECO:0007669"/>
    <property type="project" value="InterPro"/>
</dbReference>
<feature type="compositionally biased region" description="Low complexity" evidence="55">
    <location>
        <begin position="2248"/>
        <end position="2269"/>
    </location>
</feature>
<evidence type="ECO:0000256" key="53">
    <source>
        <dbReference type="PROSITE-ProRule" id="PRU10141"/>
    </source>
</evidence>
<dbReference type="GO" id="GO:0005789">
    <property type="term" value="C:endoplasmic reticulum membrane"/>
    <property type="evidence" value="ECO:0007669"/>
    <property type="project" value="UniProtKB-SubCell"/>
</dbReference>
<feature type="chain" id="PRO_5042098234" description="Mast/stem cell growth factor receptor Kit" evidence="57">
    <location>
        <begin position="22"/>
        <end position="2594"/>
    </location>
</feature>
<keyword evidence="11" id="KW-1003">Cell membrane</keyword>
<dbReference type="FunFam" id="2.60.40.10:FF:000532">
    <property type="entry name" value="Vascular endothelial growth factor receptor 2"/>
    <property type="match status" value="1"/>
</dbReference>
<evidence type="ECO:0000256" key="13">
    <source>
        <dbReference type="ARBA" id="ARBA00022553"/>
    </source>
</evidence>
<evidence type="ECO:0000256" key="32">
    <source>
        <dbReference type="ARBA" id="ARBA00023137"/>
    </source>
</evidence>
<evidence type="ECO:0000256" key="25">
    <source>
        <dbReference type="ARBA" id="ARBA00022842"/>
    </source>
</evidence>
<dbReference type="CDD" id="cd00096">
    <property type="entry name" value="Ig"/>
    <property type="match status" value="1"/>
</dbReference>
<keyword evidence="10" id="KW-0217">Developmental protein</keyword>
<feature type="signal peptide" evidence="57">
    <location>
        <begin position="1"/>
        <end position="21"/>
    </location>
</feature>
<evidence type="ECO:0000256" key="19">
    <source>
        <dbReference type="ARBA" id="ARBA00022737"/>
    </source>
</evidence>
<feature type="transmembrane region" description="Helical" evidence="56">
    <location>
        <begin position="2438"/>
        <end position="2459"/>
    </location>
</feature>
<keyword evidence="26" id="KW-0832">Ubl conjugation</keyword>
<dbReference type="GO" id="GO:0045766">
    <property type="term" value="P:positive regulation of angiogenesis"/>
    <property type="evidence" value="ECO:0007669"/>
    <property type="project" value="TreeGrafter"/>
</dbReference>
<feature type="domain" description="Ig-like" evidence="59">
    <location>
        <begin position="210"/>
        <end position="301"/>
    </location>
</feature>
<keyword evidence="25 52" id="KW-0460">Magnesium</keyword>
<dbReference type="GO" id="GO:0019955">
    <property type="term" value="F:cytokine binding"/>
    <property type="evidence" value="ECO:0007669"/>
    <property type="project" value="InterPro"/>
</dbReference>
<dbReference type="InterPro" id="IPR055229">
    <property type="entry name" value="VEGFR1-3_5th"/>
</dbReference>
<evidence type="ECO:0000256" key="39">
    <source>
        <dbReference type="ARBA" id="ARBA00031420"/>
    </source>
</evidence>
<evidence type="ECO:0000256" key="15">
    <source>
        <dbReference type="ARBA" id="ARBA00022679"/>
    </source>
</evidence>
<evidence type="ECO:0000256" key="16">
    <source>
        <dbReference type="ARBA" id="ARBA00022692"/>
    </source>
</evidence>
<evidence type="ECO:0000256" key="48">
    <source>
        <dbReference type="ARBA" id="ARBA00049427"/>
    </source>
</evidence>
<dbReference type="EC" id="2.7.10.1" evidence="6"/>
<evidence type="ECO:0000256" key="50">
    <source>
        <dbReference type="PIRSR" id="PIRSR000615-1"/>
    </source>
</evidence>
<organism evidence="60 61">
    <name type="scientific">Pelobates cultripes</name>
    <name type="common">Western spadefoot toad</name>
    <dbReference type="NCBI Taxonomy" id="61616"/>
    <lineage>
        <taxon>Eukaryota</taxon>
        <taxon>Metazoa</taxon>
        <taxon>Chordata</taxon>
        <taxon>Craniata</taxon>
        <taxon>Vertebrata</taxon>
        <taxon>Euteleostomi</taxon>
        <taxon>Amphibia</taxon>
        <taxon>Batrachia</taxon>
        <taxon>Anura</taxon>
        <taxon>Pelobatoidea</taxon>
        <taxon>Pelobatidae</taxon>
        <taxon>Pelobates</taxon>
    </lineage>
</organism>
<evidence type="ECO:0000256" key="5">
    <source>
        <dbReference type="ARBA" id="ARBA00004922"/>
    </source>
</evidence>
<dbReference type="GO" id="GO:0006488">
    <property type="term" value="P:dolichol-linked oligosaccharide biosynthetic process"/>
    <property type="evidence" value="ECO:0007669"/>
    <property type="project" value="UniProtKB-ARBA"/>
</dbReference>
<feature type="domain" description="Ig-like" evidence="59">
    <location>
        <begin position="1384"/>
        <end position="1445"/>
    </location>
</feature>
<dbReference type="FunFam" id="3.30.200.20:FF:000025">
    <property type="entry name" value="Platelet-derived growth factor receptor alpha"/>
    <property type="match status" value="1"/>
</dbReference>
<keyword evidence="22" id="KW-0221">Differentiation</keyword>
<feature type="domain" description="Ig-like" evidence="59">
    <location>
        <begin position="1291"/>
        <end position="1377"/>
    </location>
</feature>
<comment type="catalytic activity">
    <reaction evidence="47">
        <text>17beta-hydroxy-5alpha-androstan-3-one + NADP(+) = testosterone + NADPH + H(+)</text>
        <dbReference type="Rhea" id="RHEA:50820"/>
        <dbReference type="ChEBI" id="CHEBI:15378"/>
        <dbReference type="ChEBI" id="CHEBI:16330"/>
        <dbReference type="ChEBI" id="CHEBI:17347"/>
        <dbReference type="ChEBI" id="CHEBI:57783"/>
        <dbReference type="ChEBI" id="CHEBI:58349"/>
        <dbReference type="EC" id="1.3.1.22"/>
    </reaction>
    <physiologicalReaction direction="right-to-left" evidence="47">
        <dbReference type="Rhea" id="RHEA:50822"/>
    </physiologicalReaction>
</comment>
<evidence type="ECO:0000256" key="20">
    <source>
        <dbReference type="ARBA" id="ARBA00022741"/>
    </source>
</evidence>
<evidence type="ECO:0000313" key="61">
    <source>
        <dbReference type="Proteomes" id="UP001295444"/>
    </source>
</evidence>
<evidence type="ECO:0000256" key="31">
    <source>
        <dbReference type="ARBA" id="ARBA00023136"/>
    </source>
</evidence>
<protein>
    <recommendedName>
        <fullName evidence="9">Mast/stem cell growth factor receptor Kit</fullName>
        <ecNumber evidence="7">1.3.1.22</ecNumber>
        <ecNumber evidence="8">1.3.1.94</ecNumber>
        <ecNumber evidence="6">2.7.10.1</ecNumber>
    </recommendedName>
    <alternativeName>
        <fullName evidence="39">3-oxo-5-alpha-steroid 4-dehydrogenase 3</fullName>
    </alternativeName>
    <alternativeName>
        <fullName evidence="44">Polyprenal reductase</fullName>
    </alternativeName>
    <alternativeName>
        <fullName evidence="41">Proto-oncogene c-Kit</fullName>
    </alternativeName>
    <alternativeName>
        <fullName evidence="38">Steroid 5-alpha-reductase 3</fullName>
    </alternativeName>
    <alternativeName>
        <fullName evidence="40">Tyrosine-protein kinase Kit</fullName>
    </alternativeName>
</protein>
<evidence type="ECO:0000256" key="17">
    <source>
        <dbReference type="ARBA" id="ARBA00022723"/>
    </source>
</evidence>
<dbReference type="GO" id="GO:0016095">
    <property type="term" value="P:polyprenol catabolic process"/>
    <property type="evidence" value="ECO:0007669"/>
    <property type="project" value="UniProtKB-ARBA"/>
</dbReference>
<evidence type="ECO:0000256" key="14">
    <source>
        <dbReference type="ARBA" id="ARBA00022657"/>
    </source>
</evidence>
<evidence type="ECO:0000256" key="43">
    <source>
        <dbReference type="ARBA" id="ARBA00046320"/>
    </source>
</evidence>
<feature type="domain" description="Ig-like" evidence="59">
    <location>
        <begin position="1631"/>
        <end position="1719"/>
    </location>
</feature>
<dbReference type="GO" id="GO:0045446">
    <property type="term" value="P:endothelial cell differentiation"/>
    <property type="evidence" value="ECO:0007669"/>
    <property type="project" value="TreeGrafter"/>
</dbReference>
<evidence type="ECO:0000256" key="42">
    <source>
        <dbReference type="ARBA" id="ARBA00045898"/>
    </source>
</evidence>
<dbReference type="GO" id="GO:0043235">
    <property type="term" value="C:receptor complex"/>
    <property type="evidence" value="ECO:0007669"/>
    <property type="project" value="TreeGrafter"/>
</dbReference>
<dbReference type="InterPro" id="IPR003599">
    <property type="entry name" value="Ig_sub"/>
</dbReference>
<feature type="domain" description="Ig-like" evidence="59">
    <location>
        <begin position="1177"/>
        <end position="1282"/>
    </location>
</feature>
<dbReference type="PANTHER" id="PTHR24416">
    <property type="entry name" value="TYROSINE-PROTEIN KINASE RECEPTOR"/>
    <property type="match status" value="1"/>
</dbReference>
<evidence type="ECO:0000256" key="51">
    <source>
        <dbReference type="PIRSR" id="PIRSR000615-2"/>
    </source>
</evidence>
<dbReference type="InterPro" id="IPR001245">
    <property type="entry name" value="Ser-Thr/Tyr_kinase_cat_dom"/>
</dbReference>
<accession>A0AAD1SEW2</accession>
<dbReference type="InterPro" id="IPR003598">
    <property type="entry name" value="Ig_sub2"/>
</dbReference>
<feature type="transmembrane region" description="Helical" evidence="56">
    <location>
        <begin position="513"/>
        <end position="537"/>
    </location>
</feature>
<evidence type="ECO:0000259" key="58">
    <source>
        <dbReference type="PROSITE" id="PS50011"/>
    </source>
</evidence>
<dbReference type="EC" id="1.3.1.94" evidence="8"/>
<evidence type="ECO:0000256" key="57">
    <source>
        <dbReference type="SAM" id="SignalP"/>
    </source>
</evidence>
<dbReference type="GO" id="GO:0005634">
    <property type="term" value="C:nucleus"/>
    <property type="evidence" value="ECO:0007669"/>
    <property type="project" value="UniProtKB-SubCell"/>
</dbReference>
<dbReference type="InterPro" id="IPR055238">
    <property type="entry name" value="VEGFR1-3_N_Ig-like"/>
</dbReference>
<keyword evidence="13" id="KW-0597">Phosphoprotein</keyword>
<dbReference type="SMART" id="SM00219">
    <property type="entry name" value="TyrKc"/>
    <property type="match status" value="2"/>
</dbReference>
<evidence type="ECO:0000256" key="29">
    <source>
        <dbReference type="ARBA" id="ARBA00023002"/>
    </source>
</evidence>
<keyword evidence="24 51" id="KW-0067">ATP-binding</keyword>
<evidence type="ECO:0000256" key="28">
    <source>
        <dbReference type="ARBA" id="ARBA00022989"/>
    </source>
</evidence>
<keyword evidence="21" id="KW-0418">Kinase</keyword>
<evidence type="ECO:0000256" key="23">
    <source>
        <dbReference type="ARBA" id="ARBA00022824"/>
    </source>
</evidence>
<feature type="binding site" evidence="51 53">
    <location>
        <position position="615"/>
    </location>
    <ligand>
        <name>ATP</name>
        <dbReference type="ChEBI" id="CHEBI:30616"/>
    </ligand>
</feature>
<feature type="compositionally biased region" description="Low complexity" evidence="55">
    <location>
        <begin position="1929"/>
        <end position="1939"/>
    </location>
</feature>
<dbReference type="InterPro" id="IPR013151">
    <property type="entry name" value="Immunoglobulin_dom"/>
</dbReference>
<dbReference type="PIRSF" id="PIRSF000615">
    <property type="entry name" value="TyrPK_CSF1-R"/>
    <property type="match status" value="1"/>
</dbReference>
<dbReference type="PROSITE" id="PS50011">
    <property type="entry name" value="PROTEIN_KINASE_DOM"/>
    <property type="match status" value="2"/>
</dbReference>
<dbReference type="InterPro" id="IPR011009">
    <property type="entry name" value="Kinase-like_dom_sf"/>
</dbReference>
<evidence type="ECO:0000256" key="22">
    <source>
        <dbReference type="ARBA" id="ARBA00022782"/>
    </source>
</evidence>
<dbReference type="Pfam" id="PF07679">
    <property type="entry name" value="I-set"/>
    <property type="match status" value="3"/>
</dbReference>
<evidence type="ECO:0000256" key="12">
    <source>
        <dbReference type="ARBA" id="ARBA00022490"/>
    </source>
</evidence>
<evidence type="ECO:0000256" key="33">
    <source>
        <dbReference type="ARBA" id="ARBA00023157"/>
    </source>
</evidence>
<evidence type="ECO:0000256" key="21">
    <source>
        <dbReference type="ARBA" id="ARBA00022777"/>
    </source>
</evidence>
<dbReference type="GO" id="GO:0043408">
    <property type="term" value="P:regulation of MAPK cascade"/>
    <property type="evidence" value="ECO:0007669"/>
    <property type="project" value="TreeGrafter"/>
</dbReference>
<dbReference type="PROSITE" id="PS50244">
    <property type="entry name" value="S5A_REDUCTASE"/>
    <property type="match status" value="1"/>
</dbReference>
<dbReference type="Gene3D" id="1.10.510.10">
    <property type="entry name" value="Transferase(Phosphotransferase) domain 1"/>
    <property type="match status" value="2"/>
</dbReference>
<evidence type="ECO:0000313" key="60">
    <source>
        <dbReference type="EMBL" id="CAH2300213.1"/>
    </source>
</evidence>
<dbReference type="FunFam" id="1.10.510.10:FF:000077">
    <property type="entry name" value="Vascular endothelial growth factor receptor 2"/>
    <property type="match status" value="1"/>
</dbReference>
<feature type="transmembrane region" description="Helical" evidence="56">
    <location>
        <begin position="1729"/>
        <end position="1750"/>
    </location>
</feature>
<dbReference type="FunFam" id="2.60.40.10:FF:000411">
    <property type="entry name" value="Vascular endothelial growth factor receptor 3"/>
    <property type="match status" value="1"/>
</dbReference>
<evidence type="ECO:0000256" key="45">
    <source>
        <dbReference type="ARBA" id="ARBA00048095"/>
    </source>
</evidence>
<dbReference type="PRINTS" id="PR01834">
    <property type="entry name" value="VEGFRECEPTR2"/>
</dbReference>
<keyword evidence="12" id="KW-0963">Cytoplasm</keyword>
<dbReference type="SMART" id="SM00408">
    <property type="entry name" value="IGc2"/>
    <property type="match status" value="7"/>
</dbReference>
<dbReference type="Pfam" id="PF21339">
    <property type="entry name" value="VEGFR-1-like_Ig-like"/>
    <property type="match status" value="1"/>
</dbReference>
<keyword evidence="19" id="KW-0677">Repeat</keyword>
<keyword evidence="16 54" id="KW-0812">Transmembrane</keyword>
<dbReference type="FunFam" id="3.30.200.20:FF:000041">
    <property type="entry name" value="Vascular endothelial growth factor receptor 2"/>
    <property type="match status" value="1"/>
</dbReference>
<feature type="domain" description="Protein kinase" evidence="58">
    <location>
        <begin position="1798"/>
        <end position="2125"/>
    </location>
</feature>
<comment type="similarity">
    <text evidence="43">Belongs to the steroid 5-alpha reductase family. Polyprenal reductase subfamily.</text>
</comment>
<dbReference type="InterPro" id="IPR013783">
    <property type="entry name" value="Ig-like_fold"/>
</dbReference>
<comment type="catalytic activity">
    <reaction evidence="49">
        <text>L-tyrosyl-[protein] + ATP = O-phospho-L-tyrosyl-[protein] + ADP + H(+)</text>
        <dbReference type="Rhea" id="RHEA:10596"/>
        <dbReference type="Rhea" id="RHEA-COMP:10136"/>
        <dbReference type="Rhea" id="RHEA-COMP:20101"/>
        <dbReference type="ChEBI" id="CHEBI:15378"/>
        <dbReference type="ChEBI" id="CHEBI:30616"/>
        <dbReference type="ChEBI" id="CHEBI:46858"/>
        <dbReference type="ChEBI" id="CHEBI:61978"/>
        <dbReference type="ChEBI" id="CHEBI:456216"/>
        <dbReference type="EC" id="2.7.10.1"/>
    </reaction>
</comment>
<keyword evidence="15" id="KW-0808">Transferase</keyword>
<dbReference type="Gene3D" id="3.30.200.20">
    <property type="entry name" value="Phosphorylase Kinase, domain 1"/>
    <property type="match status" value="2"/>
</dbReference>
<evidence type="ECO:0000256" key="44">
    <source>
        <dbReference type="ARBA" id="ARBA00047186"/>
    </source>
</evidence>
<feature type="binding site" evidence="53">
    <location>
        <position position="1832"/>
    </location>
    <ligand>
        <name>ATP</name>
        <dbReference type="ChEBI" id="CHEBI:30616"/>
    </ligand>
</feature>
<dbReference type="PROSITE" id="PS00109">
    <property type="entry name" value="PROTEIN_KINASE_TYR"/>
    <property type="match status" value="2"/>
</dbReference>
<dbReference type="PROSITE" id="PS00107">
    <property type="entry name" value="PROTEIN_KINASE_ATP"/>
    <property type="match status" value="2"/>
</dbReference>
<dbReference type="Pfam" id="PF22854">
    <property type="entry name" value="VEGFR1-3_N_Ig-like"/>
    <property type="match status" value="1"/>
</dbReference>
<feature type="domain" description="Ig-like" evidence="59">
    <location>
        <begin position="1488"/>
        <end position="1617"/>
    </location>
</feature>
<evidence type="ECO:0000256" key="55">
    <source>
        <dbReference type="SAM" id="MobiDB-lite"/>
    </source>
</evidence>
<dbReference type="GO" id="GO:0005524">
    <property type="term" value="F:ATP binding"/>
    <property type="evidence" value="ECO:0007669"/>
    <property type="project" value="UniProtKB-UniRule"/>
</dbReference>
<evidence type="ECO:0000256" key="47">
    <source>
        <dbReference type="ARBA" id="ARBA00049397"/>
    </source>
</evidence>
<evidence type="ECO:0000256" key="10">
    <source>
        <dbReference type="ARBA" id="ARBA00022473"/>
    </source>
</evidence>
<comment type="similarity">
    <text evidence="54">Belongs to the protein kinase superfamily. Tyr protein kinase family. CSF-1/PDGF receptor subfamily.</text>
</comment>
<feature type="transmembrane region" description="Helical" evidence="56">
    <location>
        <begin position="2471"/>
        <end position="2489"/>
    </location>
</feature>
<evidence type="ECO:0000256" key="9">
    <source>
        <dbReference type="ARBA" id="ARBA00014417"/>
    </source>
</evidence>
<evidence type="ECO:0000256" key="6">
    <source>
        <dbReference type="ARBA" id="ARBA00011902"/>
    </source>
</evidence>
<comment type="pathway">
    <text evidence="5">Protein modification; protein glycosylation.</text>
</comment>
<dbReference type="InterPro" id="IPR020635">
    <property type="entry name" value="Tyr_kinase_cat_dom"/>
</dbReference>
<dbReference type="SMART" id="SM00409">
    <property type="entry name" value="IG"/>
    <property type="match status" value="12"/>
</dbReference>
<evidence type="ECO:0000256" key="36">
    <source>
        <dbReference type="ARBA" id="ARBA00023242"/>
    </source>
</evidence>
<feature type="binding site" evidence="52">
    <location>
        <position position="785"/>
    </location>
    <ligand>
        <name>Mg(2+)</name>
        <dbReference type="ChEBI" id="CHEBI:18420"/>
    </ligand>
</feature>
<keyword evidence="34 54" id="KW-0675">Receptor</keyword>
<dbReference type="InterPro" id="IPR009136">
    <property type="entry name" value="VEGFR2_rcpt"/>
</dbReference>
<evidence type="ECO:0000256" key="38">
    <source>
        <dbReference type="ARBA" id="ARBA00030858"/>
    </source>
</evidence>
<evidence type="ECO:0000256" key="24">
    <source>
        <dbReference type="ARBA" id="ARBA00022840"/>
    </source>
</evidence>
<feature type="binding site" evidence="52">
    <location>
        <position position="560"/>
    </location>
    <ligand>
        <name>Mg(2+)</name>
        <dbReference type="ChEBI" id="CHEBI:18420"/>
    </ligand>
</feature>
<evidence type="ECO:0000256" key="49">
    <source>
        <dbReference type="ARBA" id="ARBA00051243"/>
    </source>
</evidence>
<dbReference type="InterPro" id="IPR017441">
    <property type="entry name" value="Protein_kinase_ATP_BS"/>
</dbReference>
<feature type="domain" description="Protein kinase" evidence="58">
    <location>
        <begin position="581"/>
        <end position="925"/>
    </location>
</feature>
<feature type="binding site" evidence="51">
    <location>
        <begin position="663"/>
        <end position="669"/>
    </location>
    <ligand>
        <name>ATP</name>
        <dbReference type="ChEBI" id="CHEBI:30616"/>
    </ligand>
</feature>
<dbReference type="GO" id="GO:0160198">
    <property type="term" value="F:polyprenal reductase activity"/>
    <property type="evidence" value="ECO:0007669"/>
    <property type="project" value="UniProtKB-EC"/>
</dbReference>
<comment type="catalytic activity">
    <reaction evidence="45">
        <text>androst-4-ene-3,17-dione + NADPH + H(+) = 5alpha-androstan-3,17-dione + NADP(+)</text>
        <dbReference type="Rhea" id="RHEA:50816"/>
        <dbReference type="ChEBI" id="CHEBI:15378"/>
        <dbReference type="ChEBI" id="CHEBI:15994"/>
        <dbReference type="ChEBI" id="CHEBI:16422"/>
        <dbReference type="ChEBI" id="CHEBI:57783"/>
        <dbReference type="ChEBI" id="CHEBI:58349"/>
    </reaction>
    <physiologicalReaction direction="right-to-left" evidence="45">
        <dbReference type="Rhea" id="RHEA:50818"/>
    </physiologicalReaction>
</comment>
<dbReference type="InterPro" id="IPR008266">
    <property type="entry name" value="Tyr_kinase_AS"/>
</dbReference>
<evidence type="ECO:0000256" key="1">
    <source>
        <dbReference type="ARBA" id="ARBA00004123"/>
    </source>
</evidence>
<evidence type="ECO:0000256" key="46">
    <source>
        <dbReference type="ARBA" id="ARBA00048765"/>
    </source>
</evidence>
<keyword evidence="31 56" id="KW-0472">Membrane</keyword>
<keyword evidence="36" id="KW-0539">Nucleus</keyword>
<feature type="transmembrane region" description="Helical" evidence="56">
    <location>
        <begin position="2353"/>
        <end position="2373"/>
    </location>
</feature>
<keyword evidence="18 57" id="KW-0732">Signal</keyword>
<dbReference type="PANTHER" id="PTHR24416:SF45">
    <property type="entry name" value="VASCULAR ENDOTHELIAL GROWTH FACTOR RECEPTOR 2"/>
    <property type="match status" value="1"/>
</dbReference>
<keyword evidence="35" id="KW-0325">Glycoprotein</keyword>
<evidence type="ECO:0000256" key="37">
    <source>
        <dbReference type="ARBA" id="ARBA00023319"/>
    </source>
</evidence>
<feature type="region of interest" description="Disordered" evidence="55">
    <location>
        <begin position="2245"/>
        <end position="2275"/>
    </location>
</feature>
<evidence type="ECO:0000256" key="7">
    <source>
        <dbReference type="ARBA" id="ARBA00012049"/>
    </source>
</evidence>
<evidence type="ECO:0000256" key="27">
    <source>
        <dbReference type="ARBA" id="ARBA00022857"/>
    </source>
</evidence>
<dbReference type="GO" id="GO:0016477">
    <property type="term" value="P:cell migration"/>
    <property type="evidence" value="ECO:0007669"/>
    <property type="project" value="TreeGrafter"/>
</dbReference>
<dbReference type="Pfam" id="PF22971">
    <property type="entry name" value="Ig_VEGFR-1-like_5th"/>
    <property type="match status" value="1"/>
</dbReference>
<dbReference type="Pfam" id="PF00047">
    <property type="entry name" value="ig"/>
    <property type="match status" value="1"/>
</dbReference>